<proteinExistence type="predicted"/>
<protein>
    <submittedName>
        <fullName evidence="2">2-hydroxyglutaryl-CoA dehydratase</fullName>
    </submittedName>
</protein>
<dbReference type="EMBL" id="VUNQ01000024">
    <property type="protein sequence ID" value="MSU02077.1"/>
    <property type="molecule type" value="Genomic_DNA"/>
</dbReference>
<dbReference type="Proteomes" id="UP000469523">
    <property type="component" value="Unassembled WGS sequence"/>
</dbReference>
<dbReference type="RefSeq" id="WP_154440728.1">
    <property type="nucleotide sequence ID" value="NZ_VUNQ01000024.1"/>
</dbReference>
<sequence>MTTDHTNIKDSNVVFTKEMKKDYTILIPDMSSIHFSLFKNVFQQYGYKVEILKNEGPSVVNEGLKYVHNDICYPALLVIGQMIDALNSGKYDLDKVALIISQTGGGCRASNYIHLLRKALNKAGYKNIPVISFNVKGIEKNSGFKLTLPLINKLLVALTYGDMLMLLKNQVKPYEISKSSSEDLVDFWINHLGMQFEHDKGYTIKEVNRNLERIVKSFGEIPVFNEKKIKVGIVGEIYIKYSKLGNNHLEDFLMGEDCEIMVPGIMGFAMYTVDNSMVDVDIYGGSKIKRTSASLIMKYLRMYENMIIDAVKKYSDFTPPSSFEHLKSLSTDIINEGCKMGEGWVLTAEMVDLVKMGYENIVCTQPFGCLPNHIVGKGMIRKIRDIYPNANIVPIDYDPGATKVNQENRIKLMLSVAKENQDLNNPTKKYKTSDRQKNSLSVKGHKVGKQLKAEN</sequence>
<evidence type="ECO:0000313" key="2">
    <source>
        <dbReference type="EMBL" id="MSU02077.1"/>
    </source>
</evidence>
<keyword evidence="3" id="KW-1185">Reference proteome</keyword>
<accession>A0A6N7XW96</accession>
<name>A0A6N7XW96_9FIRM</name>
<evidence type="ECO:0000313" key="3">
    <source>
        <dbReference type="Proteomes" id="UP000469523"/>
    </source>
</evidence>
<organism evidence="2 3">
    <name type="scientific">Tissierella pigra</name>
    <dbReference type="NCBI Taxonomy" id="2607614"/>
    <lineage>
        <taxon>Bacteria</taxon>
        <taxon>Bacillati</taxon>
        <taxon>Bacillota</taxon>
        <taxon>Tissierellia</taxon>
        <taxon>Tissierellales</taxon>
        <taxon>Tissierellaceae</taxon>
        <taxon>Tissierella</taxon>
    </lineage>
</organism>
<dbReference type="InterPro" id="IPR051805">
    <property type="entry name" value="Dehydratase_Activator_Redct"/>
</dbReference>
<dbReference type="PANTHER" id="PTHR32329">
    <property type="entry name" value="BIFUNCTIONAL PROTEIN [INCLUDES 2-HYDROXYACYL-COA DEHYDRATASE (N-TER) AND ITS ACTIVATOR DOMAIN (C_TERM)-RELATED"/>
    <property type="match status" value="1"/>
</dbReference>
<comment type="caution">
    <text evidence="2">The sequence shown here is derived from an EMBL/GenBank/DDBJ whole genome shotgun (WGS) entry which is preliminary data.</text>
</comment>
<gene>
    <name evidence="2" type="ORF">FYJ83_11405</name>
</gene>
<reference evidence="2 3" key="1">
    <citation type="submission" date="2019-09" db="EMBL/GenBank/DDBJ databases">
        <title>In-depth cultivation of the pig gut microbiome towards novel bacterial diversity and tailored functional studies.</title>
        <authorList>
            <person name="Wylensek D."/>
            <person name="Hitch T.C.A."/>
            <person name="Clavel T."/>
        </authorList>
    </citation>
    <scope>NUCLEOTIDE SEQUENCE [LARGE SCALE GENOMIC DNA]</scope>
    <source>
        <strain evidence="2 3">WCA3-693-APC-4?</strain>
    </source>
</reference>
<dbReference type="PANTHER" id="PTHR32329:SF4">
    <property type="entry name" value="ACTIVATOR OF 2-HYDROXYACYL-COA DEHYDRATASE"/>
    <property type="match status" value="1"/>
</dbReference>
<feature type="region of interest" description="Disordered" evidence="1">
    <location>
        <begin position="423"/>
        <end position="455"/>
    </location>
</feature>
<evidence type="ECO:0000256" key="1">
    <source>
        <dbReference type="SAM" id="MobiDB-lite"/>
    </source>
</evidence>
<dbReference type="AlphaFoldDB" id="A0A6N7XW96"/>